<keyword evidence="10" id="KW-1185">Reference proteome</keyword>
<dbReference type="PANTHER" id="PTHR11017:SF527">
    <property type="entry name" value="TMV RESISTANCE PROTEIN N-LIKE"/>
    <property type="match status" value="1"/>
</dbReference>
<evidence type="ECO:0000256" key="6">
    <source>
        <dbReference type="ARBA" id="ARBA00023027"/>
    </source>
</evidence>
<evidence type="ECO:0000256" key="7">
    <source>
        <dbReference type="ARBA" id="ARBA00047304"/>
    </source>
</evidence>
<keyword evidence="3" id="KW-0677">Repeat</keyword>
<name>A0ABM1LUA1_PRUMU</name>
<dbReference type="SMART" id="SM00255">
    <property type="entry name" value="TIR"/>
    <property type="match status" value="1"/>
</dbReference>
<feature type="domain" description="TIR" evidence="9">
    <location>
        <begin position="19"/>
        <end position="181"/>
    </location>
</feature>
<dbReference type="InterPro" id="IPR035897">
    <property type="entry name" value="Toll_tir_struct_dom_sf"/>
</dbReference>
<keyword evidence="4" id="KW-0378">Hydrolase</keyword>
<dbReference type="InterPro" id="IPR055414">
    <property type="entry name" value="LRR_R13L4/SHOC2-like"/>
</dbReference>
<dbReference type="InterPro" id="IPR042197">
    <property type="entry name" value="Apaf_helical"/>
</dbReference>
<evidence type="ECO:0000313" key="10">
    <source>
        <dbReference type="Proteomes" id="UP000694861"/>
    </source>
</evidence>
<evidence type="ECO:0000256" key="1">
    <source>
        <dbReference type="ARBA" id="ARBA00011982"/>
    </source>
</evidence>
<dbReference type="Gene3D" id="3.40.50.300">
    <property type="entry name" value="P-loop containing nucleotide triphosphate hydrolases"/>
    <property type="match status" value="1"/>
</dbReference>
<dbReference type="InterPro" id="IPR001611">
    <property type="entry name" value="Leu-rich_rpt"/>
</dbReference>
<evidence type="ECO:0000256" key="4">
    <source>
        <dbReference type="ARBA" id="ARBA00022801"/>
    </source>
</evidence>
<evidence type="ECO:0000256" key="2">
    <source>
        <dbReference type="ARBA" id="ARBA00022614"/>
    </source>
</evidence>
<dbReference type="Gene3D" id="3.40.50.10140">
    <property type="entry name" value="Toll/interleukin-1 receptor homology (TIR) domain"/>
    <property type="match status" value="1"/>
</dbReference>
<keyword evidence="2" id="KW-0433">Leucine-rich repeat</keyword>
<dbReference type="InterPro" id="IPR000157">
    <property type="entry name" value="TIR_dom"/>
</dbReference>
<dbReference type="RefSeq" id="XP_008237417.1">
    <property type="nucleotide sequence ID" value="XM_008239195.2"/>
</dbReference>
<dbReference type="Pfam" id="PF23282">
    <property type="entry name" value="WHD_ROQ1"/>
    <property type="match status" value="1"/>
</dbReference>
<dbReference type="SUPFAM" id="SSF52200">
    <property type="entry name" value="Toll/Interleukin receptor TIR domain"/>
    <property type="match status" value="1"/>
</dbReference>
<evidence type="ECO:0000313" key="11">
    <source>
        <dbReference type="RefSeq" id="XP_008237417.1"/>
    </source>
</evidence>
<dbReference type="RefSeq" id="XP_016650978.1">
    <property type="nucleotide sequence ID" value="XM_016795492.1"/>
</dbReference>
<dbReference type="Pfam" id="PF00560">
    <property type="entry name" value="LRR_1"/>
    <property type="match status" value="1"/>
</dbReference>
<dbReference type="Pfam" id="PF23598">
    <property type="entry name" value="LRR_14"/>
    <property type="match status" value="1"/>
</dbReference>
<reference evidence="11 12" key="3">
    <citation type="submission" date="2025-05" db="UniProtKB">
        <authorList>
            <consortium name="RefSeq"/>
        </authorList>
    </citation>
    <scope>IDENTIFICATION</scope>
</reference>
<dbReference type="Pfam" id="PF01582">
    <property type="entry name" value="TIR"/>
    <property type="match status" value="1"/>
</dbReference>
<dbReference type="Pfam" id="PF00931">
    <property type="entry name" value="NB-ARC"/>
    <property type="match status" value="1"/>
</dbReference>
<keyword evidence="6" id="KW-0520">NAD</keyword>
<dbReference type="PROSITE" id="PS50104">
    <property type="entry name" value="TIR"/>
    <property type="match status" value="1"/>
</dbReference>
<dbReference type="InterPro" id="IPR036390">
    <property type="entry name" value="WH_DNA-bd_sf"/>
</dbReference>
<dbReference type="InterPro" id="IPR044974">
    <property type="entry name" value="Disease_R_plants"/>
</dbReference>
<evidence type="ECO:0000256" key="3">
    <source>
        <dbReference type="ARBA" id="ARBA00022737"/>
    </source>
</evidence>
<evidence type="ECO:0000313" key="12">
    <source>
        <dbReference type="RefSeq" id="XP_016650978.1"/>
    </source>
</evidence>
<dbReference type="Gene3D" id="3.80.10.10">
    <property type="entry name" value="Ribonuclease Inhibitor"/>
    <property type="match status" value="2"/>
</dbReference>
<dbReference type="InterPro" id="IPR045344">
    <property type="entry name" value="C-JID"/>
</dbReference>
<dbReference type="Gene3D" id="1.10.8.430">
    <property type="entry name" value="Helical domain of apoptotic protease-activating factors"/>
    <property type="match status" value="1"/>
</dbReference>
<evidence type="ECO:0000259" key="9">
    <source>
        <dbReference type="PROSITE" id="PS50104"/>
    </source>
</evidence>
<reference evidence="10" key="2">
    <citation type="journal article" date="2012" name="Nat. Commun.">
        <title>The genome of Prunus mume.</title>
        <authorList>
            <person name="Zhang Q."/>
            <person name="Chen W."/>
            <person name="Sun L."/>
            <person name="Zhao F."/>
            <person name="Huang B."/>
            <person name="Yang W."/>
            <person name="Tao Y."/>
            <person name="Wang J."/>
            <person name="Yuan Z."/>
            <person name="Fan G."/>
            <person name="Xing Z."/>
            <person name="Han C."/>
            <person name="Pan H."/>
            <person name="Zhong X."/>
            <person name="Shi W."/>
            <person name="Liang X."/>
            <person name="Du D."/>
            <person name="Sun F."/>
            <person name="Xu Z."/>
            <person name="Hao R."/>
            <person name="Lv T."/>
            <person name="Lv Y."/>
            <person name="Zheng Z."/>
            <person name="Sun M."/>
            <person name="Luo L."/>
            <person name="Cai M."/>
            <person name="Gao Y."/>
            <person name="Wang J."/>
            <person name="Yin Y."/>
            <person name="Xu X."/>
            <person name="Cheng T."/>
            <person name="Wang J."/>
        </authorList>
    </citation>
    <scope>NUCLEOTIDE SEQUENCE [LARGE SCALE GENOMIC DNA]</scope>
</reference>
<dbReference type="SUPFAM" id="SSF52058">
    <property type="entry name" value="L domain-like"/>
    <property type="match status" value="2"/>
</dbReference>
<keyword evidence="5" id="KW-0611">Plant defense</keyword>
<protein>
    <recommendedName>
        <fullName evidence="1">ADP-ribosyl cyclase/cyclic ADP-ribose hydrolase</fullName>
        <ecNumber evidence="1">3.2.2.6</ecNumber>
    </recommendedName>
</protein>
<proteinExistence type="predicted"/>
<dbReference type="Pfam" id="PF20160">
    <property type="entry name" value="C-JID"/>
    <property type="match status" value="1"/>
</dbReference>
<dbReference type="PANTHER" id="PTHR11017">
    <property type="entry name" value="LEUCINE-RICH REPEAT-CONTAINING PROTEIN"/>
    <property type="match status" value="1"/>
</dbReference>
<gene>
    <name evidence="11 12 13" type="primary">LOC103336168</name>
</gene>
<dbReference type="InterPro" id="IPR058192">
    <property type="entry name" value="WHD_ROQ1-like"/>
</dbReference>
<evidence type="ECO:0000256" key="5">
    <source>
        <dbReference type="ARBA" id="ARBA00022821"/>
    </source>
</evidence>
<comment type="catalytic activity">
    <reaction evidence="7">
        <text>NAD(+) + H2O = ADP-D-ribose + nicotinamide + H(+)</text>
        <dbReference type="Rhea" id="RHEA:16301"/>
        <dbReference type="ChEBI" id="CHEBI:15377"/>
        <dbReference type="ChEBI" id="CHEBI:15378"/>
        <dbReference type="ChEBI" id="CHEBI:17154"/>
        <dbReference type="ChEBI" id="CHEBI:57540"/>
        <dbReference type="ChEBI" id="CHEBI:57967"/>
        <dbReference type="EC" id="3.2.2.6"/>
    </reaction>
    <physiologicalReaction direction="left-to-right" evidence="7">
        <dbReference type="Rhea" id="RHEA:16302"/>
    </physiologicalReaction>
</comment>
<accession>A0ABM1LUA1</accession>
<dbReference type="Proteomes" id="UP000694861">
    <property type="component" value="Linkage group LG6"/>
</dbReference>
<sequence>MALSTNRASSSSVPRAIQWKYDVFLSFRGETRLSFTAFLNQKLKALGIRTFLDDADLEKGKLISPELSSAIEQSRLAIIVISPNYASSTWCLNELVQILECMGARDAIIPIFYDLEPSDVRKQKESFEKAFRDHEKRFDTNKLKEWKAALTKVANLKGWTSKNKYEPQLIEEIVQKVQTKVPPVFWESKKLVGIEPRLEHLYFLLDVESDDVRFIGICGMDGIGKTTIAKIARKTLGHKFDVSRFFSVREVSEKHGPVNVQRRLCESLTKRTSEYWDENDEESTMINFLVQKKVLLILDDVDDISQLENLCGKKNWFGPGSRIIITTADEQLLLKHGVEIFKLLELDPREAIQLFSWKAFERDDPDKDFTALSRSFADYADGIPLALEALGSYLHKRGPQEWISAWEKLNDGHSLDNDISRKIMKVLKISYDGLDKEQKNIFLDIACFFVGKCKDQVFEILDSCGFHLDIGIKVLVEKSLIIISDNMVLMHDLFQAMAQGIVVQESQHPGERSRLWLSKDIYPVLRNSTGTKSVEGIVLPFPESKDAKCDPQAFSQMSNLRLLKIHNVRLPRGLTCLSHSLRFLKWRGYPEKSLPSDFEPNGLVKLSMCHSSIEQLWDEEETFEKLKVIKLCHSLHLTRTPNCYGVLNLERLDLEGCESLVVIHPSIGVLKKLTFLNLKDCKRLESLPDKIAMESLESFVLSGCSSVEKIPEFVRPMEHLTKISLDGTAIKSIPPSIGYLTSLSSLDLRDCIHLSCLPSTIGNLKSLKNLYVSGCINLAELPESFGELESLEEIVTSGTSIKKWPSSSVPKNLKSMTSHGGPSEQTCVMPMKSHHPCSSFLPPLSRVPALVQLDISGRNLSEGEFPVDIGCLSFLVSLNLSGNNFLSLPKEISQLNTLENLNLSGCKKLQHVPVLSSDKNLEVIADGCTALKMLQCPSNLDRLKWSCFNFINCIGLVDHEIPLTMLKRYLKVAHCPGDRYEIVIPGSKIPSWFCRQRVGSSVSLPLNLHKQKWMGYALCARFQVLKSGWQLVCVLKVNGKQEYPVPLFAANVTPLSNHLWFFYVSRDLSFGTNSRTSYDQLTFSFESSTRSLVKRCGVRLVYEEDLQDFSKIVAQSSVSISPEEEAVDDLHCDGTSRSVQSGTIKRSYKDNDGEEPAASGSFDEVSDLKRSKNR</sequence>
<dbReference type="SUPFAM" id="SSF52540">
    <property type="entry name" value="P-loop containing nucleoside triphosphate hydrolases"/>
    <property type="match status" value="1"/>
</dbReference>
<feature type="compositionally biased region" description="Polar residues" evidence="8">
    <location>
        <begin position="1135"/>
        <end position="1144"/>
    </location>
</feature>
<dbReference type="InterPro" id="IPR002182">
    <property type="entry name" value="NB-ARC"/>
</dbReference>
<evidence type="ECO:0000256" key="8">
    <source>
        <dbReference type="SAM" id="MobiDB-lite"/>
    </source>
</evidence>
<dbReference type="InterPro" id="IPR027417">
    <property type="entry name" value="P-loop_NTPase"/>
</dbReference>
<dbReference type="RefSeq" id="XP_016650979.1">
    <property type="nucleotide sequence ID" value="XM_016795493.1"/>
</dbReference>
<evidence type="ECO:0000313" key="13">
    <source>
        <dbReference type="RefSeq" id="XP_016650979.1"/>
    </source>
</evidence>
<feature type="region of interest" description="Disordered" evidence="8">
    <location>
        <begin position="1124"/>
        <end position="1174"/>
    </location>
</feature>
<dbReference type="SUPFAM" id="SSF46785">
    <property type="entry name" value="Winged helix' DNA-binding domain"/>
    <property type="match status" value="1"/>
</dbReference>
<reference evidence="10" key="1">
    <citation type="journal article" date="1997" name="Nucleic Acids Res.">
        <title>tRNAscan-SE: a program for improved detection of transfer RNA genes in genomic sequence.</title>
        <authorList>
            <person name="Lowe T.M."/>
            <person name="Eddy S.R."/>
        </authorList>
    </citation>
    <scope>NUCLEOTIDE SEQUENCE [LARGE SCALE GENOMIC DNA]</scope>
</reference>
<dbReference type="GeneID" id="103336168"/>
<dbReference type="InterPro" id="IPR032675">
    <property type="entry name" value="LRR_dom_sf"/>
</dbReference>
<dbReference type="EC" id="3.2.2.6" evidence="1"/>
<dbReference type="PRINTS" id="PR00364">
    <property type="entry name" value="DISEASERSIST"/>
</dbReference>
<organism evidence="10 12">
    <name type="scientific">Prunus mume</name>
    <name type="common">Japanese apricot</name>
    <name type="synonym">Armeniaca mume</name>
    <dbReference type="NCBI Taxonomy" id="102107"/>
    <lineage>
        <taxon>Eukaryota</taxon>
        <taxon>Viridiplantae</taxon>
        <taxon>Streptophyta</taxon>
        <taxon>Embryophyta</taxon>
        <taxon>Tracheophyta</taxon>
        <taxon>Spermatophyta</taxon>
        <taxon>Magnoliopsida</taxon>
        <taxon>eudicotyledons</taxon>
        <taxon>Gunneridae</taxon>
        <taxon>Pentapetalae</taxon>
        <taxon>rosids</taxon>
        <taxon>fabids</taxon>
        <taxon>Rosales</taxon>
        <taxon>Rosaceae</taxon>
        <taxon>Amygdaloideae</taxon>
        <taxon>Amygdaleae</taxon>
        <taxon>Prunus</taxon>
    </lineage>
</organism>